<name>A0A560H0B3_9PROT</name>
<evidence type="ECO:0000313" key="2">
    <source>
        <dbReference type="Proteomes" id="UP000315751"/>
    </source>
</evidence>
<dbReference type="EMBL" id="VITR01000010">
    <property type="protein sequence ID" value="TWB39718.1"/>
    <property type="molecule type" value="Genomic_DNA"/>
</dbReference>
<reference evidence="1 2" key="1">
    <citation type="submission" date="2019-06" db="EMBL/GenBank/DDBJ databases">
        <title>Genomic Encyclopedia of Type Strains, Phase IV (KMG-V): Genome sequencing to study the core and pangenomes of soil and plant-associated prokaryotes.</title>
        <authorList>
            <person name="Whitman W."/>
        </authorList>
    </citation>
    <scope>NUCLEOTIDE SEQUENCE [LARGE SCALE GENOMIC DNA]</scope>
    <source>
        <strain evidence="1 2">BR 11622</strain>
    </source>
</reference>
<gene>
    <name evidence="1" type="ORF">FBZ90_110183</name>
</gene>
<comment type="caution">
    <text evidence="1">The sequence shown here is derived from an EMBL/GenBank/DDBJ whole genome shotgun (WGS) entry which is preliminary data.</text>
</comment>
<sequence>MFGTWTVTKVLCRDCAGRRPEEVGTKFTFAPTSFTDPFSITCTNASYPNRAIPGDQVMKLFGTNLPKSAKNLIPQKGSVIDARLACDKGPVGRVLFLGDGKAIYLYEGEDYFLERGKTP</sequence>
<keyword evidence="2" id="KW-1185">Reference proteome</keyword>
<dbReference type="Proteomes" id="UP000315751">
    <property type="component" value="Unassembled WGS sequence"/>
</dbReference>
<protein>
    <submittedName>
        <fullName evidence="1">Uncharacterized protein</fullName>
    </submittedName>
</protein>
<dbReference type="AlphaFoldDB" id="A0A560H0B3"/>
<proteinExistence type="predicted"/>
<accession>A0A560H0B3</accession>
<organism evidence="1 2">
    <name type="scientific">Nitrospirillum amazonense</name>
    <dbReference type="NCBI Taxonomy" id="28077"/>
    <lineage>
        <taxon>Bacteria</taxon>
        <taxon>Pseudomonadati</taxon>
        <taxon>Pseudomonadota</taxon>
        <taxon>Alphaproteobacteria</taxon>
        <taxon>Rhodospirillales</taxon>
        <taxon>Azospirillaceae</taxon>
        <taxon>Nitrospirillum</taxon>
    </lineage>
</organism>
<evidence type="ECO:0000313" key="1">
    <source>
        <dbReference type="EMBL" id="TWB39718.1"/>
    </source>
</evidence>